<proteinExistence type="predicted"/>
<dbReference type="EMBL" id="JACEIK010000533">
    <property type="protein sequence ID" value="MCD7458644.1"/>
    <property type="molecule type" value="Genomic_DNA"/>
</dbReference>
<organism evidence="1 2">
    <name type="scientific">Datura stramonium</name>
    <name type="common">Jimsonweed</name>
    <name type="synonym">Common thornapple</name>
    <dbReference type="NCBI Taxonomy" id="4076"/>
    <lineage>
        <taxon>Eukaryota</taxon>
        <taxon>Viridiplantae</taxon>
        <taxon>Streptophyta</taxon>
        <taxon>Embryophyta</taxon>
        <taxon>Tracheophyta</taxon>
        <taxon>Spermatophyta</taxon>
        <taxon>Magnoliopsida</taxon>
        <taxon>eudicotyledons</taxon>
        <taxon>Gunneridae</taxon>
        <taxon>Pentapetalae</taxon>
        <taxon>asterids</taxon>
        <taxon>lamiids</taxon>
        <taxon>Solanales</taxon>
        <taxon>Solanaceae</taxon>
        <taxon>Solanoideae</taxon>
        <taxon>Datureae</taxon>
        <taxon>Datura</taxon>
    </lineage>
</organism>
<evidence type="ECO:0000313" key="1">
    <source>
        <dbReference type="EMBL" id="MCD7458644.1"/>
    </source>
</evidence>
<sequence>MYVVTLFFIPFGILNQSKVLVFELEVKNRGRGQGLGSEVGAKAEVEVRELGRGSKDAQAWELRSGLGGLMSGSWSRSQQEWGQESGVGFQIGVGVGTMQRAGAVLVGARLVSGSGSISGKGI</sequence>
<accession>A0ABS8SIP6</accession>
<evidence type="ECO:0000313" key="2">
    <source>
        <dbReference type="Proteomes" id="UP000823775"/>
    </source>
</evidence>
<name>A0ABS8SIP6_DATST</name>
<keyword evidence="2" id="KW-1185">Reference proteome</keyword>
<comment type="caution">
    <text evidence="1">The sequence shown here is derived from an EMBL/GenBank/DDBJ whole genome shotgun (WGS) entry which is preliminary data.</text>
</comment>
<gene>
    <name evidence="1" type="ORF">HAX54_038812</name>
</gene>
<dbReference type="Proteomes" id="UP000823775">
    <property type="component" value="Unassembled WGS sequence"/>
</dbReference>
<protein>
    <submittedName>
        <fullName evidence="1">Uncharacterized protein</fullName>
    </submittedName>
</protein>
<reference evidence="1 2" key="1">
    <citation type="journal article" date="2021" name="BMC Genomics">
        <title>Datura genome reveals duplications of psychoactive alkaloid biosynthetic genes and high mutation rate following tissue culture.</title>
        <authorList>
            <person name="Rajewski A."/>
            <person name="Carter-House D."/>
            <person name="Stajich J."/>
            <person name="Litt A."/>
        </authorList>
    </citation>
    <scope>NUCLEOTIDE SEQUENCE [LARGE SCALE GENOMIC DNA]</scope>
    <source>
        <strain evidence="1">AR-01</strain>
    </source>
</reference>